<proteinExistence type="predicted"/>
<organism evidence="1 2">
    <name type="scientific">Fulvimarina uroteuthidis</name>
    <dbReference type="NCBI Taxonomy" id="3098149"/>
    <lineage>
        <taxon>Bacteria</taxon>
        <taxon>Pseudomonadati</taxon>
        <taxon>Pseudomonadota</taxon>
        <taxon>Alphaproteobacteria</taxon>
        <taxon>Hyphomicrobiales</taxon>
        <taxon>Aurantimonadaceae</taxon>
        <taxon>Fulvimarina</taxon>
    </lineage>
</organism>
<sequence length="256" mass="27888">MRSDPITEFDLTAYVDDQLGVDRRIEVESYLAERPAEAAGIMADLRSRDELRLALSRMPVPVSVRTNAMAGRLERALRRRVVIRRLSRAAVLLLVAGAAWYAQDDVRTLGVRPSVASAPPPGFVQDAIRAHGTSIVRAAMISQPEIATYDPAEILSATAIRVPALPDDWTVRDVQVFPSTYGPSLEMVLGTPDHGDISLFAARPGYFDVDPVGTVVDGTSTAAFWQVGEVAYALVASQQSREALERTATRISDDLR</sequence>
<protein>
    <submittedName>
        <fullName evidence="1">Anti-sigma factor</fullName>
    </submittedName>
</protein>
<gene>
    <name evidence="1" type="ORF">U0C82_06340</name>
</gene>
<dbReference type="EMBL" id="JAXLPB010000002">
    <property type="protein sequence ID" value="MDY8108762.1"/>
    <property type="molecule type" value="Genomic_DNA"/>
</dbReference>
<keyword evidence="2" id="KW-1185">Reference proteome</keyword>
<reference evidence="1 2" key="1">
    <citation type="submission" date="2023-12" db="EMBL/GenBank/DDBJ databases">
        <title>Description of Novel Strain Fulvimarina sp. 2208YS6-2-32 isolated from Uroteuthis (Photololigo) edulis.</title>
        <authorList>
            <person name="Park J.-S."/>
        </authorList>
    </citation>
    <scope>NUCLEOTIDE SEQUENCE [LARGE SCALE GENOMIC DNA]</scope>
    <source>
        <strain evidence="1 2">2208YS6-2-32</strain>
    </source>
</reference>
<name>A0ABU5I0W3_9HYPH</name>
<accession>A0ABU5I0W3</accession>
<dbReference type="RefSeq" id="WP_322186235.1">
    <property type="nucleotide sequence ID" value="NZ_JAXLPB010000002.1"/>
</dbReference>
<comment type="caution">
    <text evidence="1">The sequence shown here is derived from an EMBL/GenBank/DDBJ whole genome shotgun (WGS) entry which is preliminary data.</text>
</comment>
<evidence type="ECO:0000313" key="1">
    <source>
        <dbReference type="EMBL" id="MDY8108762.1"/>
    </source>
</evidence>
<dbReference type="Proteomes" id="UP001294412">
    <property type="component" value="Unassembled WGS sequence"/>
</dbReference>
<evidence type="ECO:0000313" key="2">
    <source>
        <dbReference type="Proteomes" id="UP001294412"/>
    </source>
</evidence>